<feature type="chain" id="PRO_5003087773" description="PLC-like phosphodiesterase" evidence="1">
    <location>
        <begin position="24"/>
        <end position="353"/>
    </location>
</feature>
<dbReference type="Pfam" id="PF26146">
    <property type="entry name" value="PI-PLC_X"/>
    <property type="match status" value="1"/>
</dbReference>
<sequence length="353" mass="39768">MSLVALFAVSLLLFSQIVGLASAGPVPVRPSIAMRERSLVGGAEERVNVVERMGGVMDEVVQRQSSDEKACNGHPELCDRKYGNVTFLGSHDSFADSPHFYALSRTQEVPLEAQMKMGVRMLQAQSHMKNGVLHFCHTSCALFDGGSVEAYLLKVKKFLEENPNEVMTFVFTNPEELSVEEVWKPVFEKTGMDQLAYIPPQPIMTRDDWPTLREMIDSGRRVVVFLDKGAEKPAEPEKEYILPQFQMMWEDPHNPTDASFPCKVDRTAGPLMPTQQLYLINHNLNIDLFPFTKSGFRLPDRLNSPRTNGLQSIVHHAYQCAAEVMEDRNPNFVMLDFVNVGWGMKAVELLNGF</sequence>
<keyword evidence="1" id="KW-0732">Signal</keyword>
<protein>
    <recommendedName>
        <fullName evidence="4">PLC-like phosphodiesterase</fullName>
    </recommendedName>
</protein>
<evidence type="ECO:0008006" key="4">
    <source>
        <dbReference type="Google" id="ProtNLM"/>
    </source>
</evidence>
<proteinExistence type="predicted"/>
<dbReference type="PANTHER" id="PTHR13593:SF140">
    <property type="entry name" value="PLC-LIKE PHOSPHODIESTERASE"/>
    <property type="match status" value="1"/>
</dbReference>
<evidence type="ECO:0000256" key="1">
    <source>
        <dbReference type="SAM" id="SignalP"/>
    </source>
</evidence>
<dbReference type="OMA" id="YYFETPF"/>
<accession>D6RQX5</accession>
<dbReference type="InterPro" id="IPR051057">
    <property type="entry name" value="PI-PLC_domain"/>
</dbReference>
<dbReference type="AlphaFoldDB" id="D6RQX5"/>
<organism evidence="2 3">
    <name type="scientific">Coprinopsis cinerea (strain Okayama-7 / 130 / ATCC MYA-4618 / FGSC 9003)</name>
    <name type="common">Inky cap fungus</name>
    <name type="synonym">Hormographiella aspergillata</name>
    <dbReference type="NCBI Taxonomy" id="240176"/>
    <lineage>
        <taxon>Eukaryota</taxon>
        <taxon>Fungi</taxon>
        <taxon>Dikarya</taxon>
        <taxon>Basidiomycota</taxon>
        <taxon>Agaricomycotina</taxon>
        <taxon>Agaricomycetes</taxon>
        <taxon>Agaricomycetidae</taxon>
        <taxon>Agaricales</taxon>
        <taxon>Agaricineae</taxon>
        <taxon>Psathyrellaceae</taxon>
        <taxon>Coprinopsis</taxon>
    </lineage>
</organism>
<evidence type="ECO:0000313" key="2">
    <source>
        <dbReference type="EMBL" id="EFI26548.1"/>
    </source>
</evidence>
<keyword evidence="3" id="KW-1185">Reference proteome</keyword>
<evidence type="ECO:0000313" key="3">
    <source>
        <dbReference type="Proteomes" id="UP000001861"/>
    </source>
</evidence>
<dbReference type="KEGG" id="cci:CC1G_15761"/>
<dbReference type="HOGENOM" id="CLU_037358_2_0_1"/>
<reference evidence="2 3" key="1">
    <citation type="journal article" date="2010" name="Proc. Natl. Acad. Sci. U.S.A.">
        <title>Insights into evolution of multicellular fungi from the assembled chromosomes of the mushroom Coprinopsis cinerea (Coprinus cinereus).</title>
        <authorList>
            <person name="Stajich J.E."/>
            <person name="Wilke S.K."/>
            <person name="Ahren D."/>
            <person name="Au C.H."/>
            <person name="Birren B.W."/>
            <person name="Borodovsky M."/>
            <person name="Burns C."/>
            <person name="Canback B."/>
            <person name="Casselton L.A."/>
            <person name="Cheng C.K."/>
            <person name="Deng J."/>
            <person name="Dietrich F.S."/>
            <person name="Fargo D.C."/>
            <person name="Farman M.L."/>
            <person name="Gathman A.C."/>
            <person name="Goldberg J."/>
            <person name="Guigo R."/>
            <person name="Hoegger P.J."/>
            <person name="Hooker J.B."/>
            <person name="Huggins A."/>
            <person name="James T.Y."/>
            <person name="Kamada T."/>
            <person name="Kilaru S."/>
            <person name="Kodira C."/>
            <person name="Kues U."/>
            <person name="Kupfer D."/>
            <person name="Kwan H.S."/>
            <person name="Lomsadze A."/>
            <person name="Li W."/>
            <person name="Lilly W.W."/>
            <person name="Ma L.J."/>
            <person name="Mackey A.J."/>
            <person name="Manning G."/>
            <person name="Martin F."/>
            <person name="Muraguchi H."/>
            <person name="Natvig D.O."/>
            <person name="Palmerini H."/>
            <person name="Ramesh M.A."/>
            <person name="Rehmeyer C.J."/>
            <person name="Roe B.A."/>
            <person name="Shenoy N."/>
            <person name="Stanke M."/>
            <person name="Ter-Hovhannisyan V."/>
            <person name="Tunlid A."/>
            <person name="Velagapudi R."/>
            <person name="Vision T.J."/>
            <person name="Zeng Q."/>
            <person name="Zolan M.E."/>
            <person name="Pukkila P.J."/>
        </authorList>
    </citation>
    <scope>NUCLEOTIDE SEQUENCE [LARGE SCALE GENOMIC DNA]</scope>
    <source>
        <strain evidence="3">Okayama-7 / 130 / ATCC MYA-4618 / FGSC 9003</strain>
    </source>
</reference>
<dbReference type="GeneID" id="9379775"/>
<feature type="signal peptide" evidence="1">
    <location>
        <begin position="1"/>
        <end position="23"/>
    </location>
</feature>
<dbReference type="InterPro" id="IPR017946">
    <property type="entry name" value="PLC-like_Pdiesterase_TIM-brl"/>
</dbReference>
<dbReference type="GO" id="GO:0008081">
    <property type="term" value="F:phosphoric diester hydrolase activity"/>
    <property type="evidence" value="ECO:0007669"/>
    <property type="project" value="InterPro"/>
</dbReference>
<dbReference type="PANTHER" id="PTHR13593">
    <property type="match status" value="1"/>
</dbReference>
<dbReference type="OrthoDB" id="7984201at2759"/>
<dbReference type="RefSeq" id="XP_002910042.1">
    <property type="nucleotide sequence ID" value="XM_002909996.1"/>
</dbReference>
<dbReference type="GO" id="GO:0006629">
    <property type="term" value="P:lipid metabolic process"/>
    <property type="evidence" value="ECO:0007669"/>
    <property type="project" value="InterPro"/>
</dbReference>
<comment type="caution">
    <text evidence="2">The sequence shown here is derived from an EMBL/GenBank/DDBJ whole genome shotgun (WGS) entry which is preliminary data.</text>
</comment>
<dbReference type="Proteomes" id="UP000001861">
    <property type="component" value="Unassembled WGS sequence"/>
</dbReference>
<dbReference type="eggNOG" id="ENOG502RUV2">
    <property type="taxonomic scope" value="Eukaryota"/>
</dbReference>
<dbReference type="EMBL" id="AACS02000013">
    <property type="protein sequence ID" value="EFI26548.1"/>
    <property type="molecule type" value="Genomic_DNA"/>
</dbReference>
<dbReference type="Gene3D" id="3.20.20.190">
    <property type="entry name" value="Phosphatidylinositol (PI) phosphodiesterase"/>
    <property type="match status" value="1"/>
</dbReference>
<dbReference type="InParanoid" id="D6RQX5"/>
<dbReference type="VEuPathDB" id="FungiDB:CC1G_15761"/>
<name>D6RQX5_COPC7</name>
<dbReference type="STRING" id="240176.D6RQX5"/>
<gene>
    <name evidence="2" type="ORF">CC1G_15761</name>
</gene>
<dbReference type="SUPFAM" id="SSF51695">
    <property type="entry name" value="PLC-like phosphodiesterases"/>
    <property type="match status" value="1"/>
</dbReference>